<reference evidence="2 3" key="1">
    <citation type="submission" date="2019-03" db="EMBL/GenBank/DDBJ databases">
        <title>Genomic Encyclopedia of Type Strains, Phase IV (KMG-IV): sequencing the most valuable type-strain genomes for metagenomic binning, comparative biology and taxonomic classification.</title>
        <authorList>
            <person name="Goeker M."/>
        </authorList>
    </citation>
    <scope>NUCLEOTIDE SEQUENCE [LARGE SCALE GENOMIC DNA]</scope>
    <source>
        <strain evidence="2 3">DSM 16998</strain>
    </source>
</reference>
<dbReference type="AlphaFoldDB" id="A0A4R6QPD3"/>
<evidence type="ECO:0000313" key="3">
    <source>
        <dbReference type="Proteomes" id="UP000295361"/>
    </source>
</evidence>
<name>A0A4R6QPD3_9BURK</name>
<proteinExistence type="predicted"/>
<comment type="caution">
    <text evidence="2">The sequence shown here is derived from an EMBL/GenBank/DDBJ whole genome shotgun (WGS) entry which is preliminary data.</text>
</comment>
<evidence type="ECO:0000256" key="1">
    <source>
        <dbReference type="SAM" id="MobiDB-lite"/>
    </source>
</evidence>
<accession>A0A4R6QPD3</accession>
<dbReference type="Proteomes" id="UP000295361">
    <property type="component" value="Unassembled WGS sequence"/>
</dbReference>
<keyword evidence="3" id="KW-1185">Reference proteome</keyword>
<sequence>MRPSVIALLCGLAVAAALLVWRGGGDPPQEAAPAAVAPAVTDTPLVSPQPLQGPAPTVQTPNAASAAATAAVPAAMIKPPPRPTNQAGPARSAFALSSDHQTLIHETVLAAADHERLEQEPRDDAWATEAERQIRQALARHARTGDFDVVAVDCRQTLCAIQAFSYGENGHREWVKAVDELYKETLADLFDSVNTAFPTRGSRSPVLTFLHRKPVAARP</sequence>
<evidence type="ECO:0000313" key="2">
    <source>
        <dbReference type="EMBL" id="TDP72533.1"/>
    </source>
</evidence>
<dbReference type="InParanoid" id="A0A4R6QPD3"/>
<feature type="region of interest" description="Disordered" evidence="1">
    <location>
        <begin position="43"/>
        <end position="66"/>
    </location>
</feature>
<dbReference type="EMBL" id="SNXS01000002">
    <property type="protein sequence ID" value="TDP72533.1"/>
    <property type="molecule type" value="Genomic_DNA"/>
</dbReference>
<organism evidence="2 3">
    <name type="scientific">Roseateles toxinivorans</name>
    <dbReference type="NCBI Taxonomy" id="270368"/>
    <lineage>
        <taxon>Bacteria</taxon>
        <taxon>Pseudomonadati</taxon>
        <taxon>Pseudomonadota</taxon>
        <taxon>Betaproteobacteria</taxon>
        <taxon>Burkholderiales</taxon>
        <taxon>Sphaerotilaceae</taxon>
        <taxon>Roseateles</taxon>
    </lineage>
</organism>
<gene>
    <name evidence="2" type="ORF">DES47_102278</name>
</gene>
<protein>
    <submittedName>
        <fullName evidence="2">Uncharacterized protein</fullName>
    </submittedName>
</protein>